<feature type="region of interest" description="Disordered" evidence="1">
    <location>
        <begin position="66"/>
        <end position="102"/>
    </location>
</feature>
<evidence type="ECO:0000313" key="3">
    <source>
        <dbReference type="Proteomes" id="UP000052978"/>
    </source>
</evidence>
<evidence type="ECO:0000313" key="2">
    <source>
        <dbReference type="EMBL" id="EPQ04220.1"/>
    </source>
</evidence>
<protein>
    <submittedName>
        <fullName evidence="2">Uncharacterized protein</fullName>
    </submittedName>
</protein>
<name>S7MKZ6_MYOBR</name>
<dbReference type="EMBL" id="KE161502">
    <property type="protein sequence ID" value="EPQ04220.1"/>
    <property type="molecule type" value="Genomic_DNA"/>
</dbReference>
<gene>
    <name evidence="2" type="ORF">D623_10014558</name>
</gene>
<feature type="compositionally biased region" description="Pro residues" evidence="1">
    <location>
        <begin position="67"/>
        <end position="76"/>
    </location>
</feature>
<proteinExistence type="predicted"/>
<sequence length="102" mass="11048">MTRTLRRDPGAVGEAQLLLAQEGHDDGNPQLLRGPERTVLCYGGTTASEQWTRSWPVARTSLRQCPLPGPEGPGPRPSLEEAHPAHQPGLGPKATVFKQFTN</sequence>
<dbReference type="AlphaFoldDB" id="S7MKZ6"/>
<reference evidence="2 3" key="1">
    <citation type="journal article" date="2013" name="Nat. Commun.">
        <title>Genome analysis reveals insights into physiology and longevity of the Brandt's bat Myotis brandtii.</title>
        <authorList>
            <person name="Seim I."/>
            <person name="Fang X."/>
            <person name="Xiong Z."/>
            <person name="Lobanov A.V."/>
            <person name="Huang Z."/>
            <person name="Ma S."/>
            <person name="Feng Y."/>
            <person name="Turanov A.A."/>
            <person name="Zhu Y."/>
            <person name="Lenz T.L."/>
            <person name="Gerashchenko M.V."/>
            <person name="Fan D."/>
            <person name="Hee Yim S."/>
            <person name="Yao X."/>
            <person name="Jordan D."/>
            <person name="Xiong Y."/>
            <person name="Ma Y."/>
            <person name="Lyapunov A.N."/>
            <person name="Chen G."/>
            <person name="Kulakova O.I."/>
            <person name="Sun Y."/>
            <person name="Lee S.G."/>
            <person name="Bronson R.T."/>
            <person name="Moskalev A.A."/>
            <person name="Sunyaev S.R."/>
            <person name="Zhang G."/>
            <person name="Krogh A."/>
            <person name="Wang J."/>
            <person name="Gladyshev V.N."/>
        </authorList>
    </citation>
    <scope>NUCLEOTIDE SEQUENCE [LARGE SCALE GENOMIC DNA]</scope>
</reference>
<accession>S7MKZ6</accession>
<keyword evidence="3" id="KW-1185">Reference proteome</keyword>
<evidence type="ECO:0000256" key="1">
    <source>
        <dbReference type="SAM" id="MobiDB-lite"/>
    </source>
</evidence>
<organism evidence="2 3">
    <name type="scientific">Myotis brandtii</name>
    <name type="common">Brandt's bat</name>
    <dbReference type="NCBI Taxonomy" id="109478"/>
    <lineage>
        <taxon>Eukaryota</taxon>
        <taxon>Metazoa</taxon>
        <taxon>Chordata</taxon>
        <taxon>Craniata</taxon>
        <taxon>Vertebrata</taxon>
        <taxon>Euteleostomi</taxon>
        <taxon>Mammalia</taxon>
        <taxon>Eutheria</taxon>
        <taxon>Laurasiatheria</taxon>
        <taxon>Chiroptera</taxon>
        <taxon>Yangochiroptera</taxon>
        <taxon>Vespertilionidae</taxon>
        <taxon>Myotis</taxon>
    </lineage>
</organism>
<dbReference type="Proteomes" id="UP000052978">
    <property type="component" value="Unassembled WGS sequence"/>
</dbReference>